<keyword evidence="3" id="KW-0808">Transferase</keyword>
<dbReference type="Proteomes" id="UP001341136">
    <property type="component" value="Chromosome"/>
</dbReference>
<comment type="catalytic activity">
    <reaction evidence="5">
        <text>a 2'-deoxyadenosine in DNA + S-adenosyl-L-methionine = an N(6)-methyl-2'-deoxyadenosine in DNA + S-adenosyl-L-homocysteine + H(+)</text>
        <dbReference type="Rhea" id="RHEA:15197"/>
        <dbReference type="Rhea" id="RHEA-COMP:12418"/>
        <dbReference type="Rhea" id="RHEA-COMP:12419"/>
        <dbReference type="ChEBI" id="CHEBI:15378"/>
        <dbReference type="ChEBI" id="CHEBI:57856"/>
        <dbReference type="ChEBI" id="CHEBI:59789"/>
        <dbReference type="ChEBI" id="CHEBI:90615"/>
        <dbReference type="ChEBI" id="CHEBI:90616"/>
        <dbReference type="EC" id="2.1.1.72"/>
    </reaction>
</comment>
<proteinExistence type="predicted"/>
<dbReference type="EMBL" id="CP144921">
    <property type="protein sequence ID" value="WWA30345.1"/>
    <property type="molecule type" value="Genomic_DNA"/>
</dbReference>
<dbReference type="InterPro" id="IPR029063">
    <property type="entry name" value="SAM-dependent_MTases_sf"/>
</dbReference>
<accession>A0ABZ2CTE5</accession>
<dbReference type="GO" id="GO:0032259">
    <property type="term" value="P:methylation"/>
    <property type="evidence" value="ECO:0007669"/>
    <property type="project" value="UniProtKB-KW"/>
</dbReference>
<keyword evidence="2 7" id="KW-0489">Methyltransferase</keyword>
<dbReference type="InterPro" id="IPR002052">
    <property type="entry name" value="DNA_methylase_N6_adenine_CS"/>
</dbReference>
<dbReference type="PANTHER" id="PTHR33841">
    <property type="entry name" value="DNA METHYLTRANSFERASE YEEA-RELATED"/>
    <property type="match status" value="1"/>
</dbReference>
<evidence type="ECO:0000313" key="8">
    <source>
        <dbReference type="Proteomes" id="UP001341136"/>
    </source>
</evidence>
<dbReference type="SUPFAM" id="SSF53335">
    <property type="entry name" value="S-adenosyl-L-methionine-dependent methyltransferases"/>
    <property type="match status" value="1"/>
</dbReference>
<dbReference type="GO" id="GO:0008168">
    <property type="term" value="F:methyltransferase activity"/>
    <property type="evidence" value="ECO:0007669"/>
    <property type="project" value="UniProtKB-KW"/>
</dbReference>
<gene>
    <name evidence="7" type="ORF">V5G21_00685</name>
</gene>
<feature type="domain" description="DNA methylase adenine-specific" evidence="6">
    <location>
        <begin position="48"/>
        <end position="246"/>
    </location>
</feature>
<dbReference type="InterPro" id="IPR050953">
    <property type="entry name" value="N4_N6_ade-DNA_methylase"/>
</dbReference>
<evidence type="ECO:0000313" key="7">
    <source>
        <dbReference type="EMBL" id="WWA30345.1"/>
    </source>
</evidence>
<evidence type="ECO:0000256" key="3">
    <source>
        <dbReference type="ARBA" id="ARBA00022679"/>
    </source>
</evidence>
<evidence type="ECO:0000259" key="6">
    <source>
        <dbReference type="Pfam" id="PF02384"/>
    </source>
</evidence>
<evidence type="ECO:0000256" key="4">
    <source>
        <dbReference type="ARBA" id="ARBA00022747"/>
    </source>
</evidence>
<name>A0ABZ2CTE5_9BACI</name>
<keyword evidence="4" id="KW-0680">Restriction system</keyword>
<reference evidence="7 8" key="1">
    <citation type="submission" date="2024-01" db="EMBL/GenBank/DDBJ databases">
        <title>Culturomics analysis of mouse respiratory tract.</title>
        <authorList>
            <person name="Phillips A.M."/>
            <person name="Collette N.M."/>
            <person name="Mageeney C.M."/>
            <person name="Sinha A."/>
            <person name="Hern K.E."/>
            <person name="Arkin A.P."/>
            <person name="Williams K.P."/>
            <person name="Branda S."/>
        </authorList>
    </citation>
    <scope>NUCLEOTIDE SEQUENCE [LARGE SCALE GENOMIC DNA]</scope>
    <source>
        <strain evidence="7 8">CP20</strain>
    </source>
</reference>
<evidence type="ECO:0000256" key="2">
    <source>
        <dbReference type="ARBA" id="ARBA00022603"/>
    </source>
</evidence>
<dbReference type="PANTHER" id="PTHR33841:SF1">
    <property type="entry name" value="DNA METHYLTRANSFERASE A"/>
    <property type="match status" value="1"/>
</dbReference>
<organism evidence="7 8">
    <name type="scientific">Shouchella rhizosphaerae</name>
    <dbReference type="NCBI Taxonomy" id="866786"/>
    <lineage>
        <taxon>Bacteria</taxon>
        <taxon>Bacillati</taxon>
        <taxon>Bacillota</taxon>
        <taxon>Bacilli</taxon>
        <taxon>Bacillales</taxon>
        <taxon>Bacillaceae</taxon>
        <taxon>Shouchella</taxon>
    </lineage>
</organism>
<protein>
    <recommendedName>
        <fullName evidence="1">site-specific DNA-methyltransferase (adenine-specific)</fullName>
        <ecNumber evidence="1">2.1.1.72</ecNumber>
    </recommendedName>
</protein>
<dbReference type="PRINTS" id="PR00507">
    <property type="entry name" value="N12N6MTFRASE"/>
</dbReference>
<sequence>MGKADRRRWDGNVKSMEIIAKPLDQITEDDLIFLRENYTSAGGLLPNAYSGGAFFTPTHVARFMWDALKPLLPAKPRVLEPSVGAGVFIEHAPSDAEITALELDKTSAKVTSLLYPSVAVVEGDALTHDRRDYYDLVIGNPPYGVSVEFAPPFELEEWTLSKARGRRKGKSEVAFIELAIKAVKPGGYVAFVLPTGLAFANYAKKLRAYMHETCWQVATILLPGETFAATGTTIATQILIIRKAPPNAKLVEPATKKWGSNFRRSDFGDITDYGAKFLEGQTPAYFAKITDIGIDKHGKVTIPDGEESQLDALLEDFTDGGLVRENLYPHIPSWYGVDKGNEAFFFSHGNGMCDGIRDAEYTYSDGPLRWQELTLGAGEEIDGRGTWFDACLEWQDDTLKSSATKT</sequence>
<dbReference type="CDD" id="cd02440">
    <property type="entry name" value="AdoMet_MTases"/>
    <property type="match status" value="1"/>
</dbReference>
<keyword evidence="8" id="KW-1185">Reference proteome</keyword>
<dbReference type="Gene3D" id="3.40.50.150">
    <property type="entry name" value="Vaccinia Virus protein VP39"/>
    <property type="match status" value="1"/>
</dbReference>
<dbReference type="Pfam" id="PF02384">
    <property type="entry name" value="N6_Mtase"/>
    <property type="match status" value="1"/>
</dbReference>
<dbReference type="InterPro" id="IPR003356">
    <property type="entry name" value="DNA_methylase_A-5"/>
</dbReference>
<evidence type="ECO:0000256" key="5">
    <source>
        <dbReference type="ARBA" id="ARBA00047942"/>
    </source>
</evidence>
<evidence type="ECO:0000256" key="1">
    <source>
        <dbReference type="ARBA" id="ARBA00011900"/>
    </source>
</evidence>
<dbReference type="RefSeq" id="WP_338465101.1">
    <property type="nucleotide sequence ID" value="NZ_CP144921.1"/>
</dbReference>
<dbReference type="EC" id="2.1.1.72" evidence="1"/>
<dbReference type="PROSITE" id="PS00092">
    <property type="entry name" value="N6_MTASE"/>
    <property type="match status" value="1"/>
</dbReference>